<proteinExistence type="predicted"/>
<evidence type="ECO:0000313" key="2">
    <source>
        <dbReference type="EMBL" id="MEK7951472.1"/>
    </source>
</evidence>
<organism evidence="2 3">
    <name type="scientific">Luteolibacter soli</name>
    <dbReference type="NCBI Taxonomy" id="3135280"/>
    <lineage>
        <taxon>Bacteria</taxon>
        <taxon>Pseudomonadati</taxon>
        <taxon>Verrucomicrobiota</taxon>
        <taxon>Verrucomicrobiia</taxon>
        <taxon>Verrucomicrobiales</taxon>
        <taxon>Verrucomicrobiaceae</taxon>
        <taxon>Luteolibacter</taxon>
    </lineage>
</organism>
<accession>A0ABU9AXJ1</accession>
<dbReference type="SUPFAM" id="SSF109854">
    <property type="entry name" value="DinB/YfiT-like putative metalloenzymes"/>
    <property type="match status" value="1"/>
</dbReference>
<sequence length="199" mass="22269">MKTTDNASPQSPVALAPPGAGLPWLEKKMLGYGLGLYSKVTDRERAMERFLGEAESVLSLATPLSEEEGRRAVLVKRLRGMEDSSRYWSPYMIVQHLVIVDKAMLMMIRMLSAGKTTDRKSSTADVKPSPDAGPEALDEFRELLVRWQETLSGIPDLRSGSRHPHPWFGPLDAHGWSCVAGLHHGIHRRQMEAVLRDQR</sequence>
<evidence type="ECO:0000313" key="3">
    <source>
        <dbReference type="Proteomes" id="UP001371305"/>
    </source>
</evidence>
<dbReference type="Gene3D" id="1.20.120.450">
    <property type="entry name" value="dinb family like domain"/>
    <property type="match status" value="1"/>
</dbReference>
<feature type="domain" description="DinB-like" evidence="1">
    <location>
        <begin position="56"/>
        <end position="191"/>
    </location>
</feature>
<reference evidence="2 3" key="1">
    <citation type="submission" date="2024-04" db="EMBL/GenBank/DDBJ databases">
        <title>Luteolibacter sp. isolated from soil.</title>
        <authorList>
            <person name="An J."/>
        </authorList>
    </citation>
    <scope>NUCLEOTIDE SEQUENCE [LARGE SCALE GENOMIC DNA]</scope>
    <source>
        <strain evidence="2 3">Y139</strain>
    </source>
</reference>
<dbReference type="InterPro" id="IPR034660">
    <property type="entry name" value="DinB/YfiT-like"/>
</dbReference>
<dbReference type="InterPro" id="IPR024775">
    <property type="entry name" value="DinB-like"/>
</dbReference>
<name>A0ABU9AXJ1_9BACT</name>
<dbReference type="Pfam" id="PF12867">
    <property type="entry name" value="DinB_2"/>
    <property type="match status" value="1"/>
</dbReference>
<protein>
    <submittedName>
        <fullName evidence="2">DinB family protein</fullName>
    </submittedName>
</protein>
<keyword evidence="3" id="KW-1185">Reference proteome</keyword>
<dbReference type="RefSeq" id="WP_341405076.1">
    <property type="nucleotide sequence ID" value="NZ_JBBUKT010000004.1"/>
</dbReference>
<dbReference type="EMBL" id="JBBUKT010000004">
    <property type="protein sequence ID" value="MEK7951472.1"/>
    <property type="molecule type" value="Genomic_DNA"/>
</dbReference>
<evidence type="ECO:0000259" key="1">
    <source>
        <dbReference type="Pfam" id="PF12867"/>
    </source>
</evidence>
<comment type="caution">
    <text evidence="2">The sequence shown here is derived from an EMBL/GenBank/DDBJ whole genome shotgun (WGS) entry which is preliminary data.</text>
</comment>
<dbReference type="Proteomes" id="UP001371305">
    <property type="component" value="Unassembled WGS sequence"/>
</dbReference>
<gene>
    <name evidence="2" type="ORF">WKV53_13225</name>
</gene>